<accession>A0ABW2TXG0</accession>
<keyword evidence="3" id="KW-1185">Reference proteome</keyword>
<dbReference type="EMBL" id="JBHTEY010000004">
    <property type="protein sequence ID" value="MFC7618600.1"/>
    <property type="molecule type" value="Genomic_DNA"/>
</dbReference>
<name>A0ABW2TXG0_9PSEU</name>
<sequence>MTNPGDSAATLADELTTLMFDAAPVFATLLGVPGFDERLGDPRPRARPGCARRPWTSPSGPPR</sequence>
<evidence type="ECO:0000313" key="2">
    <source>
        <dbReference type="EMBL" id="MFC7618600.1"/>
    </source>
</evidence>
<feature type="compositionally biased region" description="Basic and acidic residues" evidence="1">
    <location>
        <begin position="35"/>
        <end position="44"/>
    </location>
</feature>
<reference evidence="3" key="1">
    <citation type="journal article" date="2019" name="Int. J. Syst. Evol. Microbiol.">
        <title>The Global Catalogue of Microorganisms (GCM) 10K type strain sequencing project: providing services to taxonomists for standard genome sequencing and annotation.</title>
        <authorList>
            <consortium name="The Broad Institute Genomics Platform"/>
            <consortium name="The Broad Institute Genome Sequencing Center for Infectious Disease"/>
            <person name="Wu L."/>
            <person name="Ma J."/>
        </authorList>
    </citation>
    <scope>NUCLEOTIDE SEQUENCE [LARGE SCALE GENOMIC DNA]</scope>
    <source>
        <strain evidence="3">JCM 17695</strain>
    </source>
</reference>
<organism evidence="2 3">
    <name type="scientific">Actinokineospora soli</name>
    <dbReference type="NCBI Taxonomy" id="1048753"/>
    <lineage>
        <taxon>Bacteria</taxon>
        <taxon>Bacillati</taxon>
        <taxon>Actinomycetota</taxon>
        <taxon>Actinomycetes</taxon>
        <taxon>Pseudonocardiales</taxon>
        <taxon>Pseudonocardiaceae</taxon>
        <taxon>Actinokineospora</taxon>
    </lineage>
</organism>
<evidence type="ECO:0000256" key="1">
    <source>
        <dbReference type="SAM" id="MobiDB-lite"/>
    </source>
</evidence>
<protein>
    <submittedName>
        <fullName evidence="2">Uncharacterized protein</fullName>
    </submittedName>
</protein>
<evidence type="ECO:0000313" key="3">
    <source>
        <dbReference type="Proteomes" id="UP001596512"/>
    </source>
</evidence>
<comment type="caution">
    <text evidence="2">The sequence shown here is derived from an EMBL/GenBank/DDBJ whole genome shotgun (WGS) entry which is preliminary data.</text>
</comment>
<dbReference type="Proteomes" id="UP001596512">
    <property type="component" value="Unassembled WGS sequence"/>
</dbReference>
<proteinExistence type="predicted"/>
<feature type="region of interest" description="Disordered" evidence="1">
    <location>
        <begin position="33"/>
        <end position="63"/>
    </location>
</feature>
<gene>
    <name evidence="2" type="ORF">ACFQV2_39980</name>
</gene>